<gene>
    <name evidence="1" type="ORF">PENPOL_c003G07858</name>
</gene>
<evidence type="ECO:0000313" key="1">
    <source>
        <dbReference type="EMBL" id="OQD67667.1"/>
    </source>
</evidence>
<evidence type="ECO:0000313" key="2">
    <source>
        <dbReference type="Proteomes" id="UP000191408"/>
    </source>
</evidence>
<dbReference type="EMBL" id="MDYM01000003">
    <property type="protein sequence ID" value="OQD67667.1"/>
    <property type="molecule type" value="Genomic_DNA"/>
</dbReference>
<proteinExistence type="predicted"/>
<organism evidence="1 2">
    <name type="scientific">Penicillium polonicum</name>
    <dbReference type="NCBI Taxonomy" id="60169"/>
    <lineage>
        <taxon>Eukaryota</taxon>
        <taxon>Fungi</taxon>
        <taxon>Dikarya</taxon>
        <taxon>Ascomycota</taxon>
        <taxon>Pezizomycotina</taxon>
        <taxon>Eurotiomycetes</taxon>
        <taxon>Eurotiomycetidae</taxon>
        <taxon>Eurotiales</taxon>
        <taxon>Aspergillaceae</taxon>
        <taxon>Penicillium</taxon>
    </lineage>
</organism>
<sequence>MAATYLKSVAGIQVDNRSYLFYIKENQRLAYYKSEETADYDGPFDVKLDQSRDPIVPDANTPISAVTWKAPSSHKYEIRVYYIQNGYLRELMSNTGDGKWHEGQLTEQNISVGPGTGLSSVFNDYLQVYFTSAQDRNNLVVWNTKSGHWSHDVVSK</sequence>
<dbReference type="AlphaFoldDB" id="A0A1V6NSV9"/>
<dbReference type="Proteomes" id="UP000191408">
    <property type="component" value="Unassembled WGS sequence"/>
</dbReference>
<dbReference type="Gene3D" id="2.120.10.70">
    <property type="entry name" value="Fucose-specific lectin"/>
    <property type="match status" value="1"/>
</dbReference>
<comment type="caution">
    <text evidence="1">The sequence shown here is derived from an EMBL/GenBank/DDBJ whole genome shotgun (WGS) entry which is preliminary data.</text>
</comment>
<reference evidence="2" key="1">
    <citation type="journal article" date="2017" name="Nat. Microbiol.">
        <title>Global analysis of biosynthetic gene clusters reveals vast potential of secondary metabolite production in Penicillium species.</title>
        <authorList>
            <person name="Nielsen J.C."/>
            <person name="Grijseels S."/>
            <person name="Prigent S."/>
            <person name="Ji B."/>
            <person name="Dainat J."/>
            <person name="Nielsen K.F."/>
            <person name="Frisvad J.C."/>
            <person name="Workman M."/>
            <person name="Nielsen J."/>
        </authorList>
    </citation>
    <scope>NUCLEOTIDE SEQUENCE [LARGE SCALE GENOMIC DNA]</scope>
    <source>
        <strain evidence="2">IBT 4502</strain>
    </source>
</reference>
<dbReference type="SUPFAM" id="SSF89372">
    <property type="entry name" value="Fucose-specific lectin"/>
    <property type="match status" value="1"/>
</dbReference>
<keyword evidence="2" id="KW-1185">Reference proteome</keyword>
<name>A0A1V6NSV9_PENPO</name>
<evidence type="ECO:0008006" key="3">
    <source>
        <dbReference type="Google" id="ProtNLM"/>
    </source>
</evidence>
<accession>A0A1V6NSV9</accession>
<protein>
    <recommendedName>
        <fullName evidence="3">Fucose-specific lectin</fullName>
    </recommendedName>
</protein>